<organism evidence="1 2">
    <name type="scientific">Morus notabilis</name>
    <dbReference type="NCBI Taxonomy" id="981085"/>
    <lineage>
        <taxon>Eukaryota</taxon>
        <taxon>Viridiplantae</taxon>
        <taxon>Streptophyta</taxon>
        <taxon>Embryophyta</taxon>
        <taxon>Tracheophyta</taxon>
        <taxon>Spermatophyta</taxon>
        <taxon>Magnoliopsida</taxon>
        <taxon>eudicotyledons</taxon>
        <taxon>Gunneridae</taxon>
        <taxon>Pentapetalae</taxon>
        <taxon>rosids</taxon>
        <taxon>fabids</taxon>
        <taxon>Rosales</taxon>
        <taxon>Moraceae</taxon>
        <taxon>Moreae</taxon>
        <taxon>Morus</taxon>
    </lineage>
</organism>
<reference evidence="2" key="1">
    <citation type="submission" date="2013-01" db="EMBL/GenBank/DDBJ databases">
        <title>Draft Genome Sequence of a Mulberry Tree, Morus notabilis C.K. Schneid.</title>
        <authorList>
            <person name="He N."/>
            <person name="Zhao S."/>
        </authorList>
    </citation>
    <scope>NUCLEOTIDE SEQUENCE</scope>
</reference>
<proteinExistence type="predicted"/>
<name>W9R7Z2_9ROSA</name>
<dbReference type="AlphaFoldDB" id="W9R7Z2"/>
<dbReference type="EMBL" id="KE344682">
    <property type="protein sequence ID" value="EXB75491.1"/>
    <property type="molecule type" value="Genomic_DNA"/>
</dbReference>
<evidence type="ECO:0000313" key="1">
    <source>
        <dbReference type="EMBL" id="EXB75491.1"/>
    </source>
</evidence>
<accession>W9R7Z2</accession>
<sequence length="86" mass="9836">MPTELRNYVESFGRRTTSNIASSSREELLDFVRDMRDDLREDIRSSKETLPSNNTINGPNEMDMIIASHKEMGVDPHKLATVIRAQ</sequence>
<gene>
    <name evidence="1" type="ORF">L484_000823</name>
</gene>
<dbReference type="Proteomes" id="UP000030645">
    <property type="component" value="Unassembled WGS sequence"/>
</dbReference>
<keyword evidence="2" id="KW-1185">Reference proteome</keyword>
<evidence type="ECO:0000313" key="2">
    <source>
        <dbReference type="Proteomes" id="UP000030645"/>
    </source>
</evidence>
<protein>
    <submittedName>
        <fullName evidence="1">Uncharacterized protein</fullName>
    </submittedName>
</protein>